<dbReference type="NCBIfam" id="TIGR03342">
    <property type="entry name" value="dsrC_tusE_dsvC"/>
    <property type="match status" value="1"/>
</dbReference>
<dbReference type="PIRSF" id="PIRSF006223">
    <property type="entry name" value="DsrC_TusE"/>
    <property type="match status" value="1"/>
</dbReference>
<comment type="subcellular location">
    <subcellularLocation>
        <location evidence="1">Cytoplasm</location>
    </subcellularLocation>
</comment>
<name>A0A5J4L6U4_9ZZZZ</name>
<evidence type="ECO:0000256" key="1">
    <source>
        <dbReference type="ARBA" id="ARBA00004496"/>
    </source>
</evidence>
<evidence type="ECO:0000256" key="2">
    <source>
        <dbReference type="ARBA" id="ARBA00005718"/>
    </source>
</evidence>
<dbReference type="GO" id="GO:0002143">
    <property type="term" value="P:tRNA wobble position uridine thiolation"/>
    <property type="evidence" value="ECO:0007669"/>
    <property type="project" value="TreeGrafter"/>
</dbReference>
<dbReference type="InterPro" id="IPR043163">
    <property type="entry name" value="DsrC-like_N"/>
</dbReference>
<protein>
    <submittedName>
        <fullName evidence="4">Sulfurtransferase TusE</fullName>
    </submittedName>
</protein>
<dbReference type="EMBL" id="BLAB01000001">
    <property type="protein sequence ID" value="GER93879.1"/>
    <property type="molecule type" value="Genomic_DNA"/>
</dbReference>
<organism evidence="4">
    <name type="scientific">hot springs metagenome</name>
    <dbReference type="NCBI Taxonomy" id="433727"/>
    <lineage>
        <taxon>unclassified sequences</taxon>
        <taxon>metagenomes</taxon>
        <taxon>ecological metagenomes</taxon>
    </lineage>
</organism>
<evidence type="ECO:0000256" key="3">
    <source>
        <dbReference type="ARBA" id="ARBA00022490"/>
    </source>
</evidence>
<dbReference type="SUPFAM" id="SSF69721">
    <property type="entry name" value="DsrC, the gamma subunit of dissimilatory sulfite reductase"/>
    <property type="match status" value="1"/>
</dbReference>
<gene>
    <name evidence="4" type="ORF">A45J_1637</name>
</gene>
<proteinExistence type="inferred from homology"/>
<evidence type="ECO:0000313" key="4">
    <source>
        <dbReference type="EMBL" id="GER93879.1"/>
    </source>
</evidence>
<keyword evidence="3" id="KW-0963">Cytoplasm</keyword>
<reference evidence="4" key="1">
    <citation type="submission" date="2019-10" db="EMBL/GenBank/DDBJ databases">
        <title>Metagenomic sequencing of thiosulfate-disproportionating enrichment culture.</title>
        <authorList>
            <person name="Umezawa K."/>
            <person name="Kojima H."/>
            <person name="Fukui M."/>
        </authorList>
    </citation>
    <scope>NUCLEOTIDE SEQUENCE</scope>
    <source>
        <strain evidence="4">45J</strain>
    </source>
</reference>
<dbReference type="PANTHER" id="PTHR37010">
    <property type="entry name" value="SULFURTRANSFERASE TUSE"/>
    <property type="match status" value="1"/>
</dbReference>
<comment type="caution">
    <text evidence="4">The sequence shown here is derived from an EMBL/GenBank/DDBJ whole genome shotgun (WGS) entry which is preliminary data.</text>
</comment>
<dbReference type="GO" id="GO:0005737">
    <property type="term" value="C:cytoplasm"/>
    <property type="evidence" value="ECO:0007669"/>
    <property type="project" value="UniProtKB-SubCell"/>
</dbReference>
<keyword evidence="4" id="KW-0808">Transferase</keyword>
<dbReference type="Gene3D" id="1.10.10.370">
    <property type="entry name" value="DsrC-like protein, C-terminal domain"/>
    <property type="match status" value="1"/>
</dbReference>
<dbReference type="GO" id="GO:0097163">
    <property type="term" value="F:sulfur carrier activity"/>
    <property type="evidence" value="ECO:0007669"/>
    <property type="project" value="TreeGrafter"/>
</dbReference>
<dbReference type="PANTHER" id="PTHR37010:SF1">
    <property type="entry name" value="SULFURTRANSFERASE TUSE"/>
    <property type="match status" value="1"/>
</dbReference>
<dbReference type="Gene3D" id="3.30.1420.10">
    <property type="match status" value="1"/>
</dbReference>
<dbReference type="AlphaFoldDB" id="A0A5J4L6U4"/>
<dbReference type="Pfam" id="PF04358">
    <property type="entry name" value="DsrC"/>
    <property type="match status" value="1"/>
</dbReference>
<dbReference type="InterPro" id="IPR007453">
    <property type="entry name" value="DsrC/TusE"/>
</dbReference>
<sequence>MPIIEYGSLKINVDDEGYLVNFDDWNEQVACALAEREGIEELTKERIDILKFVRDYYKKYNYFPILNAVCRNVHQPKNCVNEQFMDPLTAWKLAGLPKPDEDVINIIEYGQTPT</sequence>
<comment type="similarity">
    <text evidence="2">Belongs to the DsrC/TusE family.</text>
</comment>
<dbReference type="GO" id="GO:0016740">
    <property type="term" value="F:transferase activity"/>
    <property type="evidence" value="ECO:0007669"/>
    <property type="project" value="UniProtKB-KW"/>
</dbReference>
<dbReference type="InterPro" id="IPR042072">
    <property type="entry name" value="DsrC-like_C"/>
</dbReference>
<dbReference type="InterPro" id="IPR025526">
    <property type="entry name" value="DsrC-like_dom_sf"/>
</dbReference>
<accession>A0A5J4L6U4</accession>